<dbReference type="AlphaFoldDB" id="A0A975GRX1"/>
<dbReference type="EMBL" id="CP061800">
    <property type="protein sequence ID" value="QTA91496.1"/>
    <property type="molecule type" value="Genomic_DNA"/>
</dbReference>
<dbReference type="RefSeq" id="WP_207679255.1">
    <property type="nucleotide sequence ID" value="NZ_CP061800.1"/>
</dbReference>
<name>A0A975GRX1_9BACT</name>
<evidence type="ECO:0000313" key="1">
    <source>
        <dbReference type="EMBL" id="QTA91496.1"/>
    </source>
</evidence>
<dbReference type="KEGG" id="dmm:dnm_075640"/>
<sequence>MARFRIKKKKVDHRECFCEHYDACLTYAAKKNISLSCSGCRLFKEVKQFHIYPQETGETEAYRILFPTAPWKNPLL</sequence>
<dbReference type="Proteomes" id="UP000663722">
    <property type="component" value="Chromosome"/>
</dbReference>
<keyword evidence="2" id="KW-1185">Reference proteome</keyword>
<gene>
    <name evidence="1" type="ORF">dnm_075640</name>
</gene>
<protein>
    <submittedName>
        <fullName evidence="1">Uncharacterized protein</fullName>
    </submittedName>
</protein>
<accession>A0A975GRX1</accession>
<proteinExistence type="predicted"/>
<evidence type="ECO:0000313" key="2">
    <source>
        <dbReference type="Proteomes" id="UP000663722"/>
    </source>
</evidence>
<organism evidence="1 2">
    <name type="scientific">Desulfonema magnum</name>
    <dbReference type="NCBI Taxonomy" id="45655"/>
    <lineage>
        <taxon>Bacteria</taxon>
        <taxon>Pseudomonadati</taxon>
        <taxon>Thermodesulfobacteriota</taxon>
        <taxon>Desulfobacteria</taxon>
        <taxon>Desulfobacterales</taxon>
        <taxon>Desulfococcaceae</taxon>
        <taxon>Desulfonema</taxon>
    </lineage>
</organism>
<reference evidence="1" key="1">
    <citation type="journal article" date="2021" name="Microb. Physiol.">
        <title>Proteogenomic Insights into the Physiology of Marine, Sulfate-Reducing, Filamentous Desulfonema limicola and Desulfonema magnum.</title>
        <authorList>
            <person name="Schnaars V."/>
            <person name="Wohlbrand L."/>
            <person name="Scheve S."/>
            <person name="Hinrichs C."/>
            <person name="Reinhardt R."/>
            <person name="Rabus R."/>
        </authorList>
    </citation>
    <scope>NUCLEOTIDE SEQUENCE</scope>
    <source>
        <strain evidence="1">4be13</strain>
    </source>
</reference>